<dbReference type="Proteomes" id="UP000670947">
    <property type="component" value="Unassembled WGS sequence"/>
</dbReference>
<dbReference type="Gene3D" id="1.20.120.450">
    <property type="entry name" value="dinb family like domain"/>
    <property type="match status" value="1"/>
</dbReference>
<feature type="domain" description="DinB-like" evidence="1">
    <location>
        <begin position="13"/>
        <end position="144"/>
    </location>
</feature>
<reference evidence="2 3" key="1">
    <citation type="submission" date="2021-03" db="EMBL/GenBank/DDBJ databases">
        <title>Paenibacillus artemisicola MWE-103 whole genome sequence.</title>
        <authorList>
            <person name="Ham Y.J."/>
        </authorList>
    </citation>
    <scope>NUCLEOTIDE SEQUENCE [LARGE SCALE GENOMIC DNA]</scope>
    <source>
        <strain evidence="2 3">MWE-103</strain>
    </source>
</reference>
<name>A0ABS3W388_9BACL</name>
<evidence type="ECO:0000313" key="2">
    <source>
        <dbReference type="EMBL" id="MBO7742769.1"/>
    </source>
</evidence>
<dbReference type="SUPFAM" id="SSF109854">
    <property type="entry name" value="DinB/YfiT-like putative metalloenzymes"/>
    <property type="match status" value="1"/>
</dbReference>
<dbReference type="Pfam" id="PF12867">
    <property type="entry name" value="DinB_2"/>
    <property type="match status" value="1"/>
</dbReference>
<dbReference type="EMBL" id="JAGGDJ010000001">
    <property type="protein sequence ID" value="MBO7742769.1"/>
    <property type="molecule type" value="Genomic_DNA"/>
</dbReference>
<accession>A0ABS3W388</accession>
<gene>
    <name evidence="2" type="ORF">I8J29_01080</name>
</gene>
<protein>
    <submittedName>
        <fullName evidence="2">DinB family protein</fullName>
    </submittedName>
</protein>
<organism evidence="2 3">
    <name type="scientific">Paenibacillus artemisiicola</name>
    <dbReference type="NCBI Taxonomy" id="1172618"/>
    <lineage>
        <taxon>Bacteria</taxon>
        <taxon>Bacillati</taxon>
        <taxon>Bacillota</taxon>
        <taxon>Bacilli</taxon>
        <taxon>Bacillales</taxon>
        <taxon>Paenibacillaceae</taxon>
        <taxon>Paenibacillus</taxon>
    </lineage>
</organism>
<dbReference type="InterPro" id="IPR024775">
    <property type="entry name" value="DinB-like"/>
</dbReference>
<keyword evidence="3" id="KW-1185">Reference proteome</keyword>
<proteinExistence type="predicted"/>
<comment type="caution">
    <text evidence="2">The sequence shown here is derived from an EMBL/GenBank/DDBJ whole genome shotgun (WGS) entry which is preliminary data.</text>
</comment>
<evidence type="ECO:0000259" key="1">
    <source>
        <dbReference type="Pfam" id="PF12867"/>
    </source>
</evidence>
<sequence>MSEIIVNSALTLRRIVLQQVDAIPEELFDVQPAGFNNTVRWNVGHLVYWADAYMTLCFGSGSGIPSAYAAFFNSGTKPADWTEAPPSKAELLRELSAQLDRFADIAPDRLNAPLAPPLRQGPLEFHAAGELFNFALMHEAMHLAACGSLLKAAVPA</sequence>
<dbReference type="RefSeq" id="WP_208845741.1">
    <property type="nucleotide sequence ID" value="NZ_JAGGDJ010000001.1"/>
</dbReference>
<evidence type="ECO:0000313" key="3">
    <source>
        <dbReference type="Proteomes" id="UP000670947"/>
    </source>
</evidence>
<dbReference type="InterPro" id="IPR034660">
    <property type="entry name" value="DinB/YfiT-like"/>
</dbReference>